<protein>
    <submittedName>
        <fullName evidence="1">Uncharacterized protein</fullName>
    </submittedName>
</protein>
<reference evidence="1" key="1">
    <citation type="submission" date="2023-09" db="EMBL/GenBank/DDBJ databases">
        <title>Analysis of Cronobacter sakazakii RZ4 phage.</title>
        <authorList>
            <person name="Zhang L."/>
            <person name="Hui L."/>
            <person name="Soleimani-Delfan A."/>
        </authorList>
    </citation>
    <scope>NUCLEOTIDE SEQUENCE</scope>
    <source>
        <strain evidence="1">RZ4</strain>
    </source>
</reference>
<dbReference type="EMBL" id="LC778449">
    <property type="protein sequence ID" value="BES79657.1"/>
    <property type="molecule type" value="Genomic_DNA"/>
</dbReference>
<sequence>MSKLKVGDRAVNCDRKSVHYGATGVVVDVDDKSVSIKRDDGARGSGIYGSWTARPECWTLLEEEAKAPEPKDTVEDWSYAEAERLYQAACDAMSVYNQYIERKPTTNYLSGSKPSKW</sequence>
<dbReference type="Proteomes" id="UP001259576">
    <property type="component" value="Segment"/>
</dbReference>
<accession>A0AA48R2R4</accession>
<keyword evidence="2" id="KW-1185">Reference proteome</keyword>
<proteinExistence type="predicted"/>
<organism evidence="1 2">
    <name type="scientific">Cronobacter phage RZ4</name>
    <dbReference type="NCBI Taxonomy" id="3074122"/>
    <lineage>
        <taxon>Viruses</taxon>
        <taxon>Duplodnaviria</taxon>
        <taxon>Heunggongvirae</taxon>
        <taxon>Uroviricota</taxon>
        <taxon>Caudoviricetes</taxon>
        <taxon>Autographivirales</taxon>
        <taxon>Autoscriptoviridae</taxon>
        <taxon>Stentvirinae</taxon>
        <taxon>Bonnellvirus</taxon>
        <taxon>Bonnellvirus RZ4</taxon>
    </lineage>
</organism>
<name>A0AA48R2R4_9CAUD</name>
<evidence type="ECO:0000313" key="2">
    <source>
        <dbReference type="Proteomes" id="UP001259576"/>
    </source>
</evidence>
<evidence type="ECO:0000313" key="1">
    <source>
        <dbReference type="EMBL" id="BES79657.1"/>
    </source>
</evidence>